<protein>
    <recommendedName>
        <fullName evidence="3">T9SS type A sorting domain-containing protein</fullName>
    </recommendedName>
</protein>
<comment type="caution">
    <text evidence="1">The sequence shown here is derived from an EMBL/GenBank/DDBJ whole genome shotgun (WGS) entry which is preliminary data.</text>
</comment>
<dbReference type="RefSeq" id="WP_191736107.1">
    <property type="nucleotide sequence ID" value="NZ_JACYFS010000001.1"/>
</dbReference>
<dbReference type="EMBL" id="JACYFS010000001">
    <property type="protein sequence ID" value="MBD8082343.1"/>
    <property type="molecule type" value="Genomic_DNA"/>
</dbReference>
<reference evidence="1 2" key="1">
    <citation type="submission" date="2020-09" db="EMBL/GenBank/DDBJ databases">
        <title>Genome seq and assembly of Chryseobacterium sp.</title>
        <authorList>
            <person name="Chhetri G."/>
        </authorList>
    </citation>
    <scope>NUCLEOTIDE SEQUENCE [LARGE SCALE GENOMIC DNA]</scope>
    <source>
        <strain evidence="1 2">GCR10</strain>
    </source>
</reference>
<organism evidence="1 2">
    <name type="scientific">Chryseobacterium caseinilyticum</name>
    <dbReference type="NCBI Taxonomy" id="2771428"/>
    <lineage>
        <taxon>Bacteria</taxon>
        <taxon>Pseudomonadati</taxon>
        <taxon>Bacteroidota</taxon>
        <taxon>Flavobacteriia</taxon>
        <taxon>Flavobacteriales</taxon>
        <taxon>Weeksellaceae</taxon>
        <taxon>Chryseobacterium group</taxon>
        <taxon>Chryseobacterium</taxon>
    </lineage>
</organism>
<sequence length="87" mass="9921">MKKNSHNPFRQETVFPIVLDEKSSVSIDLYEKEGRKMLSVIDHQRLSAGKQNIIISGNQLNSGKYTAKITIENSKGEFTEKREIIVN</sequence>
<name>A0ABR8ZAK6_9FLAO</name>
<keyword evidence="2" id="KW-1185">Reference proteome</keyword>
<proteinExistence type="predicted"/>
<dbReference type="Proteomes" id="UP000637299">
    <property type="component" value="Unassembled WGS sequence"/>
</dbReference>
<evidence type="ECO:0000313" key="1">
    <source>
        <dbReference type="EMBL" id="MBD8082343.1"/>
    </source>
</evidence>
<accession>A0ABR8ZAK6</accession>
<gene>
    <name evidence="1" type="ORF">IC610_07885</name>
</gene>
<evidence type="ECO:0008006" key="3">
    <source>
        <dbReference type="Google" id="ProtNLM"/>
    </source>
</evidence>
<evidence type="ECO:0000313" key="2">
    <source>
        <dbReference type="Proteomes" id="UP000637299"/>
    </source>
</evidence>